<keyword evidence="7" id="KW-1185">Reference proteome</keyword>
<name>A0A1L9RV57_ASPWE</name>
<dbReference type="CDD" id="cd12148">
    <property type="entry name" value="fungal_TF_MHR"/>
    <property type="match status" value="1"/>
</dbReference>
<dbReference type="SUPFAM" id="SSF57701">
    <property type="entry name" value="Zn2/Cys6 DNA-binding domain"/>
    <property type="match status" value="1"/>
</dbReference>
<dbReference type="GO" id="GO:0000981">
    <property type="term" value="F:DNA-binding transcription factor activity, RNA polymerase II-specific"/>
    <property type="evidence" value="ECO:0007669"/>
    <property type="project" value="InterPro"/>
</dbReference>
<dbReference type="InterPro" id="IPR036864">
    <property type="entry name" value="Zn2-C6_fun-type_DNA-bd_sf"/>
</dbReference>
<dbReference type="GeneID" id="63749801"/>
<evidence type="ECO:0000256" key="1">
    <source>
        <dbReference type="ARBA" id="ARBA00023015"/>
    </source>
</evidence>
<dbReference type="GO" id="GO:0008270">
    <property type="term" value="F:zinc ion binding"/>
    <property type="evidence" value="ECO:0007669"/>
    <property type="project" value="InterPro"/>
</dbReference>
<dbReference type="InterPro" id="IPR050797">
    <property type="entry name" value="Carb_Metab_Trans_Reg"/>
</dbReference>
<reference evidence="7" key="1">
    <citation type="journal article" date="2017" name="Genome Biol.">
        <title>Comparative genomics reveals high biological diversity and specific adaptations in the industrially and medically important fungal genus Aspergillus.</title>
        <authorList>
            <person name="de Vries R.P."/>
            <person name="Riley R."/>
            <person name="Wiebenga A."/>
            <person name="Aguilar-Osorio G."/>
            <person name="Amillis S."/>
            <person name="Uchima C.A."/>
            <person name="Anderluh G."/>
            <person name="Asadollahi M."/>
            <person name="Askin M."/>
            <person name="Barry K."/>
            <person name="Battaglia E."/>
            <person name="Bayram O."/>
            <person name="Benocci T."/>
            <person name="Braus-Stromeyer S.A."/>
            <person name="Caldana C."/>
            <person name="Canovas D."/>
            <person name="Cerqueira G.C."/>
            <person name="Chen F."/>
            <person name="Chen W."/>
            <person name="Choi C."/>
            <person name="Clum A."/>
            <person name="Dos Santos R.A."/>
            <person name="Damasio A.R."/>
            <person name="Diallinas G."/>
            <person name="Emri T."/>
            <person name="Fekete E."/>
            <person name="Flipphi M."/>
            <person name="Freyberg S."/>
            <person name="Gallo A."/>
            <person name="Gournas C."/>
            <person name="Habgood R."/>
            <person name="Hainaut M."/>
            <person name="Harispe M.L."/>
            <person name="Henrissat B."/>
            <person name="Hilden K.S."/>
            <person name="Hope R."/>
            <person name="Hossain A."/>
            <person name="Karabika E."/>
            <person name="Karaffa L."/>
            <person name="Karanyi Z."/>
            <person name="Krasevec N."/>
            <person name="Kuo A."/>
            <person name="Kusch H."/>
            <person name="LaButti K."/>
            <person name="Lagendijk E.L."/>
            <person name="Lapidus A."/>
            <person name="Levasseur A."/>
            <person name="Lindquist E."/>
            <person name="Lipzen A."/>
            <person name="Logrieco A.F."/>
            <person name="MacCabe A."/>
            <person name="Maekelae M.R."/>
            <person name="Malavazi I."/>
            <person name="Melin P."/>
            <person name="Meyer V."/>
            <person name="Mielnichuk N."/>
            <person name="Miskei M."/>
            <person name="Molnar A.P."/>
            <person name="Mule G."/>
            <person name="Ngan C.Y."/>
            <person name="Orejas M."/>
            <person name="Orosz E."/>
            <person name="Ouedraogo J.P."/>
            <person name="Overkamp K.M."/>
            <person name="Park H.-S."/>
            <person name="Perrone G."/>
            <person name="Piumi F."/>
            <person name="Punt P.J."/>
            <person name="Ram A.F."/>
            <person name="Ramon A."/>
            <person name="Rauscher S."/>
            <person name="Record E."/>
            <person name="Riano-Pachon D.M."/>
            <person name="Robert V."/>
            <person name="Roehrig J."/>
            <person name="Ruller R."/>
            <person name="Salamov A."/>
            <person name="Salih N.S."/>
            <person name="Samson R.A."/>
            <person name="Sandor E."/>
            <person name="Sanguinetti M."/>
            <person name="Schuetze T."/>
            <person name="Sepcic K."/>
            <person name="Shelest E."/>
            <person name="Sherlock G."/>
            <person name="Sophianopoulou V."/>
            <person name="Squina F.M."/>
            <person name="Sun H."/>
            <person name="Susca A."/>
            <person name="Todd R.B."/>
            <person name="Tsang A."/>
            <person name="Unkles S.E."/>
            <person name="van de Wiele N."/>
            <person name="van Rossen-Uffink D."/>
            <person name="Oliveira J.V."/>
            <person name="Vesth T.C."/>
            <person name="Visser J."/>
            <person name="Yu J.-H."/>
            <person name="Zhou M."/>
            <person name="Andersen M.R."/>
            <person name="Archer D.B."/>
            <person name="Baker S.E."/>
            <person name="Benoit I."/>
            <person name="Brakhage A.A."/>
            <person name="Braus G.H."/>
            <person name="Fischer R."/>
            <person name="Frisvad J.C."/>
            <person name="Goldman G.H."/>
            <person name="Houbraken J."/>
            <person name="Oakley B."/>
            <person name="Pocsi I."/>
            <person name="Scazzocchio C."/>
            <person name="Seiboth B."/>
            <person name="vanKuyk P.A."/>
            <person name="Wortman J."/>
            <person name="Dyer P.S."/>
            <person name="Grigoriev I.V."/>
        </authorList>
    </citation>
    <scope>NUCLEOTIDE SEQUENCE [LARGE SCALE GENOMIC DNA]</scope>
    <source>
        <strain evidence="7">DTO 134E9</strain>
    </source>
</reference>
<dbReference type="PANTHER" id="PTHR31668">
    <property type="entry name" value="GLUCOSE TRANSPORT TRANSCRIPTION REGULATOR RGT1-RELATED-RELATED"/>
    <property type="match status" value="1"/>
</dbReference>
<evidence type="ECO:0000256" key="4">
    <source>
        <dbReference type="ARBA" id="ARBA00023242"/>
    </source>
</evidence>
<dbReference type="Gene3D" id="4.10.240.10">
    <property type="entry name" value="Zn(2)-C6 fungal-type DNA-binding domain"/>
    <property type="match status" value="1"/>
</dbReference>
<dbReference type="PROSITE" id="PS00463">
    <property type="entry name" value="ZN2_CY6_FUNGAL_1"/>
    <property type="match status" value="1"/>
</dbReference>
<organism evidence="6 7">
    <name type="scientific">Aspergillus wentii DTO 134E9</name>
    <dbReference type="NCBI Taxonomy" id="1073089"/>
    <lineage>
        <taxon>Eukaryota</taxon>
        <taxon>Fungi</taxon>
        <taxon>Dikarya</taxon>
        <taxon>Ascomycota</taxon>
        <taxon>Pezizomycotina</taxon>
        <taxon>Eurotiomycetes</taxon>
        <taxon>Eurotiomycetidae</taxon>
        <taxon>Eurotiales</taxon>
        <taxon>Aspergillaceae</taxon>
        <taxon>Aspergillus</taxon>
        <taxon>Aspergillus subgen. Cremei</taxon>
    </lineage>
</organism>
<dbReference type="VEuPathDB" id="FungiDB:ASPWEDRAFT_342335"/>
<dbReference type="OrthoDB" id="4132249at2759"/>
<feature type="domain" description="Zn(2)-C6 fungal-type" evidence="5">
    <location>
        <begin position="58"/>
        <end position="87"/>
    </location>
</feature>
<evidence type="ECO:0000313" key="6">
    <source>
        <dbReference type="EMBL" id="OJJ38806.1"/>
    </source>
</evidence>
<evidence type="ECO:0000313" key="7">
    <source>
        <dbReference type="Proteomes" id="UP000184383"/>
    </source>
</evidence>
<dbReference type="STRING" id="1073089.A0A1L9RV57"/>
<dbReference type="CDD" id="cd00067">
    <property type="entry name" value="GAL4"/>
    <property type="match status" value="1"/>
</dbReference>
<protein>
    <recommendedName>
        <fullName evidence="5">Zn(2)-C6 fungal-type domain-containing protein</fullName>
    </recommendedName>
</protein>
<dbReference type="AlphaFoldDB" id="A0A1L9RV57"/>
<dbReference type="RefSeq" id="XP_040692482.1">
    <property type="nucleotide sequence ID" value="XM_040833953.1"/>
</dbReference>
<dbReference type="EMBL" id="KV878210">
    <property type="protein sequence ID" value="OJJ38806.1"/>
    <property type="molecule type" value="Genomic_DNA"/>
</dbReference>
<dbReference type="SMART" id="SM00066">
    <property type="entry name" value="GAL4"/>
    <property type="match status" value="1"/>
</dbReference>
<sequence length="574" mass="65192">MMQRSSWFICIDFMEYLSNITLPLPSRLLAPPHFILHNVSDSRPQITMPRNIQMVQHACDGCRRRKIKCTIQRPCSHCQSAGLECRVSRTPQRKGRQGKTANILSQLKKQPDEKHGTTCHFKRPPAFLSKDLIQSCSDYFFAHLRGTVPVICPDSLADHIQQMDDSLPAYTIVTAFCAFVLTQTGYLQSHPTATSEMGCVLVREATQAHRHSDPLSDSVCQNMVVSFLLYGCHIGLGNQRHAYWFLREATTIFTAGMLDNPMPEQDKIIRDRLFWLLFVSERAHAIRRHRPVTLHATQESPILDTNLSDSAFQGFRCLVDLYRPLDDRFLGLWNGTNATCSIDYLVQLQQHIQNAVPAEMDLPDVLMADLRVSQQWLRTMVWQLSTTLGFLSSDAVHPCMEFQYPIQIARNLSVAIWKLSPHSMETHGIGLIEKIFEVSCTLIDVMACLSSSTRQSSAFQLGPQDHLKHFCSLVCNLHGGRQRFLPLLLNKVGQTLPSMMEPIMQHLNLQAAFDQPMERLASGPVNDGIIFNQLTMSRIGDRHRRSMINFFSIGAYWSRCIFLQHSGKISSQIP</sequence>
<dbReference type="PANTHER" id="PTHR31668:SF20">
    <property type="entry name" value="ZN(II)2CYS6 TRANSCRIPTION FACTOR (EUROFUNG)"/>
    <property type="match status" value="1"/>
</dbReference>
<keyword evidence="2" id="KW-0238">DNA-binding</keyword>
<gene>
    <name evidence="6" type="ORF">ASPWEDRAFT_342335</name>
</gene>
<dbReference type="InterPro" id="IPR001138">
    <property type="entry name" value="Zn2Cys6_DnaBD"/>
</dbReference>
<evidence type="ECO:0000256" key="2">
    <source>
        <dbReference type="ARBA" id="ARBA00023125"/>
    </source>
</evidence>
<keyword evidence="3" id="KW-0804">Transcription</keyword>
<dbReference type="GO" id="GO:0003677">
    <property type="term" value="F:DNA binding"/>
    <property type="evidence" value="ECO:0007669"/>
    <property type="project" value="UniProtKB-KW"/>
</dbReference>
<evidence type="ECO:0000256" key="3">
    <source>
        <dbReference type="ARBA" id="ARBA00023163"/>
    </source>
</evidence>
<evidence type="ECO:0000259" key="5">
    <source>
        <dbReference type="PROSITE" id="PS50048"/>
    </source>
</evidence>
<accession>A0A1L9RV57</accession>
<keyword evidence="4" id="KW-0539">Nucleus</keyword>
<proteinExistence type="predicted"/>
<dbReference type="Pfam" id="PF00172">
    <property type="entry name" value="Zn_clus"/>
    <property type="match status" value="1"/>
</dbReference>
<keyword evidence="1" id="KW-0805">Transcription regulation</keyword>
<dbReference type="PROSITE" id="PS50048">
    <property type="entry name" value="ZN2_CY6_FUNGAL_2"/>
    <property type="match status" value="1"/>
</dbReference>
<dbReference type="Proteomes" id="UP000184383">
    <property type="component" value="Unassembled WGS sequence"/>
</dbReference>